<accession>A8ABV8</accession>
<sequence>MKRICPEELPGGSGYSAFVEGRCVTFEVPGKRYRLCADTLAELARASYHFALQLLKGKPQCVEPLKGAEPFDGPREWVEEEGFAAATEFAVLTQSPTFAKLYGKVRRVEFDPSTGRVWTT</sequence>
<name>A8ABV8_IGNH4</name>
<dbReference type="Proteomes" id="UP000000262">
    <property type="component" value="Chromosome"/>
</dbReference>
<gene>
    <name evidence="1" type="ordered locus">Igni_1234</name>
</gene>
<dbReference type="GeneID" id="5563090"/>
<organism evidence="1 2">
    <name type="scientific">Ignicoccus hospitalis (strain KIN4/I / DSM 18386 / JCM 14125)</name>
    <dbReference type="NCBI Taxonomy" id="453591"/>
    <lineage>
        <taxon>Archaea</taxon>
        <taxon>Thermoproteota</taxon>
        <taxon>Thermoprotei</taxon>
        <taxon>Desulfurococcales</taxon>
        <taxon>Desulfurococcaceae</taxon>
        <taxon>Ignicoccus</taxon>
    </lineage>
</organism>
<protein>
    <submittedName>
        <fullName evidence="1">Uncharacterized protein</fullName>
    </submittedName>
</protein>
<reference evidence="1 2" key="1">
    <citation type="journal article" date="2008" name="Genome Biol.">
        <title>A genomic analysis of the archaeal system Ignicoccus hospitalis-Nanoarchaeum equitans.</title>
        <authorList>
            <person name="Podar M."/>
            <person name="Anderson I."/>
            <person name="Makarova K.S."/>
            <person name="Elkins J.G."/>
            <person name="Ivanova N."/>
            <person name="Wall M.A."/>
            <person name="Lykidis A."/>
            <person name="Mavromatis K."/>
            <person name="Sun H."/>
            <person name="Hudson M.E."/>
            <person name="Chen W."/>
            <person name="Deciu C."/>
            <person name="Hutchison D."/>
            <person name="Eads J.R."/>
            <person name="Anderson A."/>
            <person name="Fernandes F."/>
            <person name="Szeto E."/>
            <person name="Lapidus A."/>
            <person name="Kyrpides N.C."/>
            <person name="Saier M.H.Jr."/>
            <person name="Richardson P.M."/>
            <person name="Rachel R."/>
            <person name="Huber H."/>
            <person name="Eisen J.A."/>
            <person name="Koonin E.V."/>
            <person name="Keller M."/>
            <person name="Stetter K.O."/>
        </authorList>
    </citation>
    <scope>NUCLEOTIDE SEQUENCE [LARGE SCALE GENOMIC DNA]</scope>
    <source>
        <strain evidence="2">KIN4/I / DSM 18386 / JCM 14125</strain>
    </source>
</reference>
<evidence type="ECO:0000313" key="2">
    <source>
        <dbReference type="Proteomes" id="UP000000262"/>
    </source>
</evidence>
<evidence type="ECO:0000313" key="1">
    <source>
        <dbReference type="EMBL" id="ABU82410.1"/>
    </source>
</evidence>
<dbReference type="AlphaFoldDB" id="A8ABV8"/>
<dbReference type="RefSeq" id="WP_012123374.1">
    <property type="nucleotide sequence ID" value="NC_009776.1"/>
</dbReference>
<dbReference type="KEGG" id="iho:Igni_1234"/>
<dbReference type="EMBL" id="CP000816">
    <property type="protein sequence ID" value="ABU82410.1"/>
    <property type="molecule type" value="Genomic_DNA"/>
</dbReference>
<dbReference type="HOGENOM" id="CLU_2044392_0_0_2"/>
<proteinExistence type="predicted"/>
<keyword evidence="2" id="KW-1185">Reference proteome</keyword>
<dbReference type="STRING" id="453591.Igni_1234"/>